<evidence type="ECO:0000313" key="1">
    <source>
        <dbReference type="EMBL" id="CAI8783445.1"/>
    </source>
</evidence>
<gene>
    <name evidence="1" type="ORF">MSZNOR_1264</name>
</gene>
<sequence length="34" mass="4185">MRGSERKFLHFIPLTLTLSLREREPKALLRKFYH</sequence>
<dbReference type="Proteomes" id="UP001162030">
    <property type="component" value="Chromosome"/>
</dbReference>
<keyword evidence="2" id="KW-1185">Reference proteome</keyword>
<reference evidence="1 2" key="1">
    <citation type="submission" date="2023-03" db="EMBL/GenBank/DDBJ databases">
        <authorList>
            <person name="Pearce D."/>
        </authorList>
    </citation>
    <scope>NUCLEOTIDE SEQUENCE [LARGE SCALE GENOMIC DNA]</scope>
    <source>
        <strain evidence="1">Msz</strain>
    </source>
</reference>
<evidence type="ECO:0000313" key="2">
    <source>
        <dbReference type="Proteomes" id="UP001162030"/>
    </source>
</evidence>
<dbReference type="EMBL" id="OX458333">
    <property type="protein sequence ID" value="CAI8783445.1"/>
    <property type="molecule type" value="Genomic_DNA"/>
</dbReference>
<name>A0ABM9HZ55_9GAMM</name>
<proteinExistence type="predicted"/>
<organism evidence="1 2">
    <name type="scientific">Methylocaldum szegediense</name>
    <dbReference type="NCBI Taxonomy" id="73780"/>
    <lineage>
        <taxon>Bacteria</taxon>
        <taxon>Pseudomonadati</taxon>
        <taxon>Pseudomonadota</taxon>
        <taxon>Gammaproteobacteria</taxon>
        <taxon>Methylococcales</taxon>
        <taxon>Methylococcaceae</taxon>
        <taxon>Methylocaldum</taxon>
    </lineage>
</organism>
<accession>A0ABM9HZ55</accession>
<protein>
    <submittedName>
        <fullName evidence="1">Uncharacterized protein</fullName>
    </submittedName>
</protein>